<accession>A0A0D0CQL3</accession>
<gene>
    <name evidence="1" type="ORF">PAXRUDRAFT_836319</name>
</gene>
<dbReference type="Proteomes" id="UP000054538">
    <property type="component" value="Unassembled WGS sequence"/>
</dbReference>
<dbReference type="EMBL" id="KN830104">
    <property type="protein sequence ID" value="KIK73101.1"/>
    <property type="molecule type" value="Genomic_DNA"/>
</dbReference>
<organism evidence="1 2">
    <name type="scientific">Paxillus rubicundulus Ve08.2h10</name>
    <dbReference type="NCBI Taxonomy" id="930991"/>
    <lineage>
        <taxon>Eukaryota</taxon>
        <taxon>Fungi</taxon>
        <taxon>Dikarya</taxon>
        <taxon>Basidiomycota</taxon>
        <taxon>Agaricomycotina</taxon>
        <taxon>Agaricomycetes</taxon>
        <taxon>Agaricomycetidae</taxon>
        <taxon>Boletales</taxon>
        <taxon>Paxilineae</taxon>
        <taxon>Paxillaceae</taxon>
        <taxon>Paxillus</taxon>
    </lineage>
</organism>
<keyword evidence="2" id="KW-1185">Reference proteome</keyword>
<dbReference type="AlphaFoldDB" id="A0A0D0CQL3"/>
<protein>
    <submittedName>
        <fullName evidence="1">Uncharacterized protein</fullName>
    </submittedName>
</protein>
<feature type="non-terminal residue" evidence="1">
    <location>
        <position position="73"/>
    </location>
</feature>
<dbReference type="InParanoid" id="A0A0D0CQL3"/>
<name>A0A0D0CQL3_9AGAM</name>
<reference evidence="2" key="2">
    <citation type="submission" date="2015-01" db="EMBL/GenBank/DDBJ databases">
        <title>Evolutionary Origins and Diversification of the Mycorrhizal Mutualists.</title>
        <authorList>
            <consortium name="DOE Joint Genome Institute"/>
            <consortium name="Mycorrhizal Genomics Consortium"/>
            <person name="Kohler A."/>
            <person name="Kuo A."/>
            <person name="Nagy L.G."/>
            <person name="Floudas D."/>
            <person name="Copeland A."/>
            <person name="Barry K.W."/>
            <person name="Cichocki N."/>
            <person name="Veneault-Fourrey C."/>
            <person name="LaButti K."/>
            <person name="Lindquist E.A."/>
            <person name="Lipzen A."/>
            <person name="Lundell T."/>
            <person name="Morin E."/>
            <person name="Murat C."/>
            <person name="Riley R."/>
            <person name="Ohm R."/>
            <person name="Sun H."/>
            <person name="Tunlid A."/>
            <person name="Henrissat B."/>
            <person name="Grigoriev I.V."/>
            <person name="Hibbett D.S."/>
            <person name="Martin F."/>
        </authorList>
    </citation>
    <scope>NUCLEOTIDE SEQUENCE [LARGE SCALE GENOMIC DNA]</scope>
    <source>
        <strain evidence="2">Ve08.2h10</strain>
    </source>
</reference>
<reference evidence="1 2" key="1">
    <citation type="submission" date="2014-04" db="EMBL/GenBank/DDBJ databases">
        <authorList>
            <consortium name="DOE Joint Genome Institute"/>
            <person name="Kuo A."/>
            <person name="Kohler A."/>
            <person name="Jargeat P."/>
            <person name="Nagy L.G."/>
            <person name="Floudas D."/>
            <person name="Copeland A."/>
            <person name="Barry K.W."/>
            <person name="Cichocki N."/>
            <person name="Veneault-Fourrey C."/>
            <person name="LaButti K."/>
            <person name="Lindquist E.A."/>
            <person name="Lipzen A."/>
            <person name="Lundell T."/>
            <person name="Morin E."/>
            <person name="Murat C."/>
            <person name="Sun H."/>
            <person name="Tunlid A."/>
            <person name="Henrissat B."/>
            <person name="Grigoriev I.V."/>
            <person name="Hibbett D.S."/>
            <person name="Martin F."/>
            <person name="Nordberg H.P."/>
            <person name="Cantor M.N."/>
            <person name="Hua S.X."/>
        </authorList>
    </citation>
    <scope>NUCLEOTIDE SEQUENCE [LARGE SCALE GENOMIC DNA]</scope>
    <source>
        <strain evidence="1 2">Ve08.2h10</strain>
    </source>
</reference>
<evidence type="ECO:0000313" key="2">
    <source>
        <dbReference type="Proteomes" id="UP000054538"/>
    </source>
</evidence>
<proteinExistence type="predicted"/>
<evidence type="ECO:0000313" key="1">
    <source>
        <dbReference type="EMBL" id="KIK73101.1"/>
    </source>
</evidence>
<sequence>MVKSVEMSCDVAIPFDMLNSRDVNRVLRNWNTRAPPFSGSPHAKYTAMKQPSRRTSHIAFVTGSLVTWLIGPV</sequence>
<dbReference type="HOGENOM" id="CLU_2711664_0_0_1"/>